<dbReference type="Gene3D" id="3.40.50.150">
    <property type="entry name" value="Vaccinia Virus protein VP39"/>
    <property type="match status" value="1"/>
</dbReference>
<evidence type="ECO:0000313" key="2">
    <source>
        <dbReference type="EMBL" id="BDZ53159.1"/>
    </source>
</evidence>
<accession>A0ABM8GXH0</accession>
<protein>
    <recommendedName>
        <fullName evidence="1">Methyltransferase domain-containing protein</fullName>
    </recommendedName>
</protein>
<dbReference type="InterPro" id="IPR029063">
    <property type="entry name" value="SAM-dependent_MTases_sf"/>
</dbReference>
<gene>
    <name evidence="2" type="ORF">GCM10025870_02320</name>
</gene>
<name>A0ABM8GXH0_9MICO</name>
<dbReference type="CDD" id="cd02440">
    <property type="entry name" value="AdoMet_MTases"/>
    <property type="match status" value="1"/>
</dbReference>
<reference evidence="3" key="1">
    <citation type="journal article" date="2019" name="Int. J. Syst. Evol. Microbiol.">
        <title>The Global Catalogue of Microorganisms (GCM) 10K type strain sequencing project: providing services to taxonomists for standard genome sequencing and annotation.</title>
        <authorList>
            <consortium name="The Broad Institute Genomics Platform"/>
            <consortium name="The Broad Institute Genome Sequencing Center for Infectious Disease"/>
            <person name="Wu L."/>
            <person name="Ma J."/>
        </authorList>
    </citation>
    <scope>NUCLEOTIDE SEQUENCE [LARGE SCALE GENOMIC DNA]</scope>
    <source>
        <strain evidence="3">NBRC 109019</strain>
    </source>
</reference>
<feature type="domain" description="Methyltransferase" evidence="1">
    <location>
        <begin position="36"/>
        <end position="120"/>
    </location>
</feature>
<dbReference type="Pfam" id="PF13649">
    <property type="entry name" value="Methyltransf_25"/>
    <property type="match status" value="1"/>
</dbReference>
<keyword evidence="3" id="KW-1185">Reference proteome</keyword>
<dbReference type="InterPro" id="IPR041698">
    <property type="entry name" value="Methyltransf_25"/>
</dbReference>
<dbReference type="EMBL" id="AP027734">
    <property type="protein sequence ID" value="BDZ53159.1"/>
    <property type="molecule type" value="Genomic_DNA"/>
</dbReference>
<organism evidence="2 3">
    <name type="scientific">Agromyces marinus</name>
    <dbReference type="NCBI Taxonomy" id="1389020"/>
    <lineage>
        <taxon>Bacteria</taxon>
        <taxon>Bacillati</taxon>
        <taxon>Actinomycetota</taxon>
        <taxon>Actinomycetes</taxon>
        <taxon>Micrococcales</taxon>
        <taxon>Microbacteriaceae</taxon>
        <taxon>Agromyces</taxon>
    </lineage>
</organism>
<dbReference type="Proteomes" id="UP001321477">
    <property type="component" value="Chromosome"/>
</dbReference>
<dbReference type="SUPFAM" id="SSF53335">
    <property type="entry name" value="S-adenosyl-L-methionine-dependent methyltransferases"/>
    <property type="match status" value="1"/>
</dbReference>
<evidence type="ECO:0000313" key="3">
    <source>
        <dbReference type="Proteomes" id="UP001321477"/>
    </source>
</evidence>
<dbReference type="RefSeq" id="WP_286329279.1">
    <property type="nucleotide sequence ID" value="NZ_AP027734.1"/>
</dbReference>
<proteinExistence type="predicted"/>
<evidence type="ECO:0000259" key="1">
    <source>
        <dbReference type="Pfam" id="PF13649"/>
    </source>
</evidence>
<sequence>MLAARDTVLQSGVFDRIADAVVAAASGVHADRPLRVADLGCGTGFYAARLDRALPGTAFLLGDRSPDAVRAAARAVPSGSPVVLDIWQPLPLRDESADVILNVFAPRNPGEFARILRPGGRAIVVVPRADHLGELRSEGTLLDIPPDKAAAVTDQLRVAGFEPASADHVRSRCEVDDALRTKFAAMGPSAHHAAALTGASSSSSAGDHLVVTVSVDVLTFVLPSR</sequence>